<keyword evidence="8" id="KW-0249">Electron transport</keyword>
<feature type="transmembrane region" description="Helical" evidence="13">
    <location>
        <begin position="52"/>
        <end position="71"/>
    </location>
</feature>
<dbReference type="Proteomes" id="UP000193933">
    <property type="component" value="Unassembled WGS sequence"/>
</dbReference>
<evidence type="ECO:0000256" key="1">
    <source>
        <dbReference type="ARBA" id="ARBA00001970"/>
    </source>
</evidence>
<evidence type="ECO:0000256" key="12">
    <source>
        <dbReference type="ARBA" id="ARBA00037975"/>
    </source>
</evidence>
<evidence type="ECO:0000256" key="3">
    <source>
        <dbReference type="ARBA" id="ARBA00022448"/>
    </source>
</evidence>
<reference evidence="15 16" key="1">
    <citation type="journal article" date="2017" name="Antonie Van Leeuwenhoek">
        <title>Phylogenomic resolution of the bacterial genus Pantoea and its relationship with Erwinia and Tatumella.</title>
        <authorList>
            <person name="Palmer M."/>
            <person name="Steenkamp E.T."/>
            <person name="Coetzee M.P."/>
            <person name="Chan W.Y."/>
            <person name="van Zyl E."/>
            <person name="De Maayer P."/>
            <person name="Coutinho T.A."/>
            <person name="Blom J."/>
            <person name="Smits T.H."/>
            <person name="Duffy B."/>
            <person name="Venter S.N."/>
        </authorList>
    </citation>
    <scope>NUCLEOTIDE SEQUENCE [LARGE SCALE GENOMIC DNA]</scope>
    <source>
        <strain evidence="15 16">LMG 24534</strain>
    </source>
</reference>
<keyword evidence="5" id="KW-0349">Heme</keyword>
<gene>
    <name evidence="15" type="ORF">HA41_14060</name>
</gene>
<dbReference type="OrthoDB" id="9793784at2"/>
<feature type="domain" description="Cytochrome b561 bacterial/Ni-hydrogenase" evidence="14">
    <location>
        <begin position="9"/>
        <end position="177"/>
    </location>
</feature>
<keyword evidence="6 13" id="KW-0812">Transmembrane</keyword>
<dbReference type="STRING" id="472705.GCA_001743465_00678"/>
<evidence type="ECO:0000256" key="6">
    <source>
        <dbReference type="ARBA" id="ARBA00022692"/>
    </source>
</evidence>
<evidence type="ECO:0000256" key="13">
    <source>
        <dbReference type="SAM" id="Phobius"/>
    </source>
</evidence>
<proteinExistence type="inferred from homology"/>
<comment type="subcellular location">
    <subcellularLocation>
        <location evidence="2">Cell membrane</location>
        <topology evidence="2">Multi-pass membrane protein</topology>
    </subcellularLocation>
</comment>
<evidence type="ECO:0000256" key="9">
    <source>
        <dbReference type="ARBA" id="ARBA00022989"/>
    </source>
</evidence>
<organism evidence="15 16">
    <name type="scientific">Pantoea conspicua</name>
    <dbReference type="NCBI Taxonomy" id="472705"/>
    <lineage>
        <taxon>Bacteria</taxon>
        <taxon>Pseudomonadati</taxon>
        <taxon>Pseudomonadota</taxon>
        <taxon>Gammaproteobacteria</taxon>
        <taxon>Enterobacterales</taxon>
        <taxon>Erwiniaceae</taxon>
        <taxon>Pantoea</taxon>
    </lineage>
</organism>
<dbReference type="SUPFAM" id="SSF81342">
    <property type="entry name" value="Transmembrane di-heme cytochromes"/>
    <property type="match status" value="1"/>
</dbReference>
<dbReference type="AlphaFoldDB" id="A0A1X1BU04"/>
<dbReference type="PANTHER" id="PTHR30529">
    <property type="entry name" value="CYTOCHROME B561"/>
    <property type="match status" value="1"/>
</dbReference>
<dbReference type="InterPro" id="IPR016174">
    <property type="entry name" value="Di-haem_cyt_TM"/>
</dbReference>
<keyword evidence="7" id="KW-0479">Metal-binding</keyword>
<comment type="similarity">
    <text evidence="12">Belongs to the cytochrome b561 family.</text>
</comment>
<dbReference type="RefSeq" id="WP_094121346.1">
    <property type="nucleotide sequence ID" value="NZ_MLFN01000043.1"/>
</dbReference>
<evidence type="ECO:0000259" key="14">
    <source>
        <dbReference type="Pfam" id="PF01292"/>
    </source>
</evidence>
<dbReference type="GO" id="GO:0005886">
    <property type="term" value="C:plasma membrane"/>
    <property type="evidence" value="ECO:0007669"/>
    <property type="project" value="UniProtKB-SubCell"/>
</dbReference>
<evidence type="ECO:0000256" key="11">
    <source>
        <dbReference type="ARBA" id="ARBA00023136"/>
    </source>
</evidence>
<evidence type="ECO:0000256" key="7">
    <source>
        <dbReference type="ARBA" id="ARBA00022723"/>
    </source>
</evidence>
<feature type="transmembrane region" description="Helical" evidence="13">
    <location>
        <begin position="143"/>
        <end position="163"/>
    </location>
</feature>
<dbReference type="Gene3D" id="1.20.950.20">
    <property type="entry name" value="Transmembrane di-heme cytochromes, Chain C"/>
    <property type="match status" value="2"/>
</dbReference>
<dbReference type="PANTHER" id="PTHR30529:SF1">
    <property type="entry name" value="CYTOCHROME B561 HOMOLOG 2"/>
    <property type="match status" value="1"/>
</dbReference>
<evidence type="ECO:0000256" key="10">
    <source>
        <dbReference type="ARBA" id="ARBA00023004"/>
    </source>
</evidence>
<keyword evidence="4" id="KW-1003">Cell membrane</keyword>
<comment type="cofactor">
    <cofactor evidence="1">
        <name>heme b</name>
        <dbReference type="ChEBI" id="CHEBI:60344"/>
    </cofactor>
</comment>
<evidence type="ECO:0000313" key="16">
    <source>
        <dbReference type="Proteomes" id="UP000193933"/>
    </source>
</evidence>
<dbReference type="Pfam" id="PF01292">
    <property type="entry name" value="Ni_hydr_CYTB"/>
    <property type="match status" value="1"/>
</dbReference>
<dbReference type="InterPro" id="IPR011577">
    <property type="entry name" value="Cyt_b561_bac/Ni-Hgenase"/>
</dbReference>
<keyword evidence="10" id="KW-0408">Iron</keyword>
<dbReference type="GO" id="GO:0009055">
    <property type="term" value="F:electron transfer activity"/>
    <property type="evidence" value="ECO:0007669"/>
    <property type="project" value="InterPro"/>
</dbReference>
<protein>
    <submittedName>
        <fullName evidence="15">Cytochrome b</fullName>
    </submittedName>
</protein>
<evidence type="ECO:0000313" key="15">
    <source>
        <dbReference type="EMBL" id="ORM51818.1"/>
    </source>
</evidence>
<evidence type="ECO:0000256" key="5">
    <source>
        <dbReference type="ARBA" id="ARBA00022617"/>
    </source>
</evidence>
<comment type="caution">
    <text evidence="15">The sequence shown here is derived from an EMBL/GenBank/DDBJ whole genome shotgun (WGS) entry which is preliminary data.</text>
</comment>
<feature type="transmembrane region" description="Helical" evidence="13">
    <location>
        <begin position="118"/>
        <end position="137"/>
    </location>
</feature>
<keyword evidence="9 13" id="KW-1133">Transmembrane helix</keyword>
<dbReference type="GO" id="GO:0046872">
    <property type="term" value="F:metal ion binding"/>
    <property type="evidence" value="ECO:0007669"/>
    <property type="project" value="UniProtKB-KW"/>
</dbReference>
<keyword evidence="3" id="KW-0813">Transport</keyword>
<keyword evidence="16" id="KW-1185">Reference proteome</keyword>
<evidence type="ECO:0000256" key="8">
    <source>
        <dbReference type="ARBA" id="ARBA00022982"/>
    </source>
</evidence>
<keyword evidence="11 13" id="KW-0472">Membrane</keyword>
<dbReference type="InterPro" id="IPR052168">
    <property type="entry name" value="Cytochrome_b561_oxidase"/>
</dbReference>
<evidence type="ECO:0000256" key="2">
    <source>
        <dbReference type="ARBA" id="ARBA00004651"/>
    </source>
</evidence>
<dbReference type="GO" id="GO:0020037">
    <property type="term" value="F:heme binding"/>
    <property type="evidence" value="ECO:0007669"/>
    <property type="project" value="TreeGrafter"/>
</dbReference>
<feature type="transmembrane region" description="Helical" evidence="13">
    <location>
        <begin position="12"/>
        <end position="40"/>
    </location>
</feature>
<dbReference type="GO" id="GO:0022904">
    <property type="term" value="P:respiratory electron transport chain"/>
    <property type="evidence" value="ECO:0007669"/>
    <property type="project" value="InterPro"/>
</dbReference>
<dbReference type="EMBL" id="MLFN01000043">
    <property type="protein sequence ID" value="ORM51818.1"/>
    <property type="molecule type" value="Genomic_DNA"/>
</dbReference>
<name>A0A1X1BU04_9GAMM</name>
<sequence>MLRNTPHQFGLIAVLLHWSMALVIYALFALGLWMVGLGYYDSWYHDAPEIHKSIGVILLLTLIIRLLWRTLSPPPQPLSSYSPVVRISSVVAHWLLYTLLLGILLSGYFISTAEGKPIAVFNLFSLPALLSGAGVQADLAGDIHLWLAWTVVILSLLHGLAALKHHFIDRDSTLKRMSGLRIPLPAEKEK</sequence>
<evidence type="ECO:0000256" key="4">
    <source>
        <dbReference type="ARBA" id="ARBA00022475"/>
    </source>
</evidence>
<feature type="transmembrane region" description="Helical" evidence="13">
    <location>
        <begin position="91"/>
        <end position="111"/>
    </location>
</feature>
<accession>A0A1X1BU04</accession>